<dbReference type="KEGG" id="ddi:DidioMp63"/>
<dbReference type="STRING" id="44689.A9CLV8"/>
<dbReference type="AlphaFoldDB" id="A9CLV8"/>
<reference evidence="2 3" key="8">
    <citation type="journal article" date="1998" name="Curr. Genet.">
        <title>A ribosomal protein gene cluster is encoded in the mitochondrial DNA of Dictyostelium discoideum: UGA termination codons and similarity of gene order to Acanthamoeba castellanii.</title>
        <authorList>
            <person name="Iwamoto M."/>
            <person name="Pi M."/>
            <person name="Kurihara M."/>
            <person name="Morio T."/>
            <person name="Tanaka Y."/>
        </authorList>
    </citation>
    <scope>NUCLEOTIDE SEQUENCE [LARGE SCALE GENOMIC DNA]</scope>
    <source>
        <strain evidence="2 3">AX3</strain>
    </source>
</reference>
<reference evidence="2 3" key="7">
    <citation type="journal article" date="1997" name="Curr. Genet.">
        <title>Group-I introns in the cytochrome c oxidase genes of Dictyostelium discoideum: two related ORFs in one loop of a group-I intron, a cox1/2 hybrid gene and an unusually large cox3 gene.</title>
        <authorList>
            <person name="Ogawa S."/>
            <person name="Matsuo K."/>
            <person name="Angata K."/>
            <person name="Yanagisawa K."/>
            <person name="Tanaka Y."/>
        </authorList>
    </citation>
    <scope>NUCLEOTIDE SEQUENCE [LARGE SCALE GENOMIC DNA]</scope>
    <source>
        <strain evidence="2 3">AX3</strain>
    </source>
</reference>
<evidence type="ECO:0000256" key="1">
    <source>
        <dbReference type="SAM" id="SignalP"/>
    </source>
</evidence>
<keyword evidence="3" id="KW-1185">Reference proteome</keyword>
<reference evidence="2 3" key="1">
    <citation type="journal article" date="1990" name="Plant Mol. Biol.">
        <title>ORF209 of Dictyostelium discoideum mitochondrial DNA has a homologue in chloroplast DNA.</title>
        <authorList>
            <person name="Tanaka Y."/>
            <person name="Kuroe K."/>
            <person name="Angata K."/>
            <person name="Yanagisawa K."/>
        </authorList>
    </citation>
    <scope>NUCLEOTIDE SEQUENCE [LARGE SCALE GENOMIC DNA]</scope>
    <source>
        <strain evidence="2 3">AX3</strain>
    </source>
</reference>
<keyword evidence="1" id="KW-0732">Signal</keyword>
<organism evidence="2 3">
    <name type="scientific">Dictyostelium discoideum</name>
    <name type="common">Social amoeba</name>
    <dbReference type="NCBI Taxonomy" id="44689"/>
    <lineage>
        <taxon>Eukaryota</taxon>
        <taxon>Amoebozoa</taxon>
        <taxon>Evosea</taxon>
        <taxon>Eumycetozoa</taxon>
        <taxon>Dictyostelia</taxon>
        <taxon>Dictyosteliales</taxon>
        <taxon>Dictyosteliaceae</taxon>
        <taxon>Dictyostelium</taxon>
    </lineage>
</organism>
<reference evidence="2 3" key="2">
    <citation type="journal article" date="1994" name="J. Mol. Evol.">
        <title>The Dictyostelium discoideum mitochondrial genome: a primordial system using the universal code and encoding hydrophilic proteins atypical of metazoan mitochondrial DNA.</title>
        <authorList>
            <person name="Cole R."/>
            <person name="Williams K."/>
        </authorList>
    </citation>
    <scope>NUCLEOTIDE SEQUENCE [LARGE SCALE GENOMIC DNA]</scope>
    <source>
        <strain evidence="2 3">AX3</strain>
    </source>
</reference>
<reference evidence="2 3" key="5">
    <citation type="journal article" date="1995" name="J. Mol. Evol.">
        <title>Dictyostelium discoideum mitochondrial DNA encodes a NADH:ubiquinone oxidoreductase subunit which is nuclear encoded in other eukaryotes.</title>
        <authorList>
            <person name="Cole R."/>
            <person name="Slade M."/>
            <person name="Williams K."/>
        </authorList>
    </citation>
    <scope>NUCLEOTIDE SEQUENCE [LARGE SCALE GENOMIC DNA]</scope>
    <source>
        <strain evidence="2 3">AX3</strain>
    </source>
</reference>
<reference evidence="2 3" key="6">
    <citation type="journal article" date="1996" name="Gene">
        <title>A site-specific DNA endonuclease specified by one of two ORFs encoded by a group I intron in Dictyostelium discoideum mitochondrial DNA.</title>
        <authorList>
            <person name="Ogawa S."/>
            <person name="Naito K."/>
            <person name="Angata K."/>
            <person name="Morio T."/>
            <person name="Urushihara H."/>
            <person name="Tanaka Y."/>
        </authorList>
    </citation>
    <scope>NUCLEOTIDE SEQUENCE [LARGE SCALE GENOMIC DNA]</scope>
    <source>
        <strain evidence="2 3">AX3</strain>
    </source>
</reference>
<accession>A9CLV8</accession>
<evidence type="ECO:0000313" key="2">
    <source>
        <dbReference type="EMBL" id="BAF95195.1"/>
    </source>
</evidence>
<geneLocation type="mitochondrion" evidence="2"/>
<proteinExistence type="predicted"/>
<protein>
    <submittedName>
        <fullName evidence="2">ATPase subunit 4</fullName>
    </submittedName>
</protein>
<dbReference type="InParanoid" id="A9CLV8"/>
<dbReference type="RefSeq" id="YP_001604088.1">
    <property type="nucleotide sequence ID" value="NC_000895.1"/>
</dbReference>
<feature type="signal peptide" evidence="1">
    <location>
        <begin position="1"/>
        <end position="17"/>
    </location>
</feature>
<reference evidence="2 3" key="3">
    <citation type="journal article" date="1995" name="Curr. Genet.">
        <title>Codon usage, genetic code and phylogeny of Dictyostelium discoideum mitochondrial DNA as deduced from a 7.3-kb region.</title>
        <authorList>
            <person name="Angata K."/>
            <person name="Kuroe K."/>
            <person name="Yanagisawa K."/>
            <person name="Tanaka Y."/>
        </authorList>
    </citation>
    <scope>NUCLEOTIDE SEQUENCE [LARGE SCALE GENOMIC DNA]</scope>
    <source>
        <strain evidence="2 3">AX3</strain>
    </source>
</reference>
<dbReference type="SMR" id="A9CLV8"/>
<sequence length="137" mass="14981">MGNKLLLLILILIGLLAKEEIALNEELVIASSFIITIVIIKSLVKDNANESFKSRSDEQENEFVSNGKKAIEFKGSLGTIANVIKNVSNIVPTVEVDETLKFANKDLSSDEITNSSTKIVNKGLQLHSTLKLNNTLI</sequence>
<dbReference type="VEuPathDB" id="AmoebaDB:DidioMp63"/>
<name>A9CLV8_DICDI</name>
<dbReference type="Proteomes" id="UP000002195">
    <property type="component" value="Mitochondrion"/>
</dbReference>
<evidence type="ECO:0000313" key="3">
    <source>
        <dbReference type="Proteomes" id="UP000002195"/>
    </source>
</evidence>
<reference evidence="2 3" key="9">
    <citation type="journal article" date="2000" name="Mol. Gen. Genet.">
        <title>The mitochondrial DNA of Dictyostelium discoideum: complete sequence, gene content and genome organization.</title>
        <authorList>
            <person name="Ogawa S."/>
            <person name="Yoshino R."/>
            <person name="Angata K."/>
            <person name="Iwamoto M."/>
            <person name="Pi M."/>
            <person name="Kuroe K."/>
            <person name="Matsuo K."/>
            <person name="Morio T."/>
            <person name="Urushihara H."/>
            <person name="Yanagisawa K."/>
            <person name="Tanaka Y."/>
        </authorList>
    </citation>
    <scope>NUCLEOTIDE SEQUENCE [LARGE SCALE GENOMIC DNA]</scope>
    <source>
        <strain evidence="2 3">AX3</strain>
    </source>
</reference>
<keyword evidence="2" id="KW-0496">Mitochondrion</keyword>
<gene>
    <name evidence="2" type="primary">atp4</name>
</gene>
<feature type="chain" id="PRO_5002736651" evidence="1">
    <location>
        <begin position="18"/>
        <end position="137"/>
    </location>
</feature>
<reference evidence="2 3" key="4">
    <citation type="journal article" date="1995" name="DNA Res.">
        <title>Mitochondrial ribosomal protein L11 gene of Dictyostelium discoideum resides not in the nuclear genome but in the mitochondrial genome.</title>
        <authorList>
            <person name="Iwamoto M."/>
            <person name="Yanagisawa K."/>
            <person name="Tanaka Y."/>
        </authorList>
    </citation>
    <scope>NUCLEOTIDE SEQUENCE [LARGE SCALE GENOMIC DNA]</scope>
    <source>
        <strain evidence="2 3">AX3</strain>
    </source>
</reference>
<dbReference type="EMBL" id="AB000109">
    <property type="protein sequence ID" value="BAF95195.1"/>
    <property type="molecule type" value="Genomic_DNA"/>
</dbReference>
<dbReference type="GeneID" id="5788013"/>